<feature type="compositionally biased region" description="Basic residues" evidence="6">
    <location>
        <begin position="1260"/>
        <end position="1269"/>
    </location>
</feature>
<organism evidence="9 10">
    <name type="scientific">Lucilia cuprina</name>
    <name type="common">Green bottle fly</name>
    <name type="synonym">Australian sheep blowfly</name>
    <dbReference type="NCBI Taxonomy" id="7375"/>
    <lineage>
        <taxon>Eukaryota</taxon>
        <taxon>Metazoa</taxon>
        <taxon>Ecdysozoa</taxon>
        <taxon>Arthropoda</taxon>
        <taxon>Hexapoda</taxon>
        <taxon>Insecta</taxon>
        <taxon>Pterygota</taxon>
        <taxon>Neoptera</taxon>
        <taxon>Endopterygota</taxon>
        <taxon>Diptera</taxon>
        <taxon>Brachycera</taxon>
        <taxon>Muscomorpha</taxon>
        <taxon>Oestroidea</taxon>
        <taxon>Calliphoridae</taxon>
        <taxon>Luciliinae</taxon>
        <taxon>Lucilia</taxon>
    </lineage>
</organism>
<keyword evidence="10" id="KW-1185">Reference proteome</keyword>
<feature type="compositionally biased region" description="Basic and acidic residues" evidence="6">
    <location>
        <begin position="174"/>
        <end position="194"/>
    </location>
</feature>
<feature type="signal peptide" evidence="7">
    <location>
        <begin position="1"/>
        <end position="19"/>
    </location>
</feature>
<dbReference type="EMBL" id="JRES01001015">
    <property type="protein sequence ID" value="KNC26112.1"/>
    <property type="molecule type" value="Genomic_DNA"/>
</dbReference>
<feature type="compositionally biased region" description="Basic and acidic residues" evidence="6">
    <location>
        <begin position="1008"/>
        <end position="1025"/>
    </location>
</feature>
<evidence type="ECO:0000256" key="5">
    <source>
        <dbReference type="RuleBase" id="RU004262"/>
    </source>
</evidence>
<feature type="domain" description="Lipase" evidence="8">
    <location>
        <begin position="975"/>
        <end position="1251"/>
    </location>
</feature>
<evidence type="ECO:0000256" key="3">
    <source>
        <dbReference type="ARBA" id="ARBA00022525"/>
    </source>
</evidence>
<name>A0A0L0C1H3_LUCCU</name>
<dbReference type="Proteomes" id="UP000037069">
    <property type="component" value="Unassembled WGS sequence"/>
</dbReference>
<dbReference type="SUPFAM" id="SSF53474">
    <property type="entry name" value="alpha/beta-Hydrolases"/>
    <property type="match status" value="3"/>
</dbReference>
<evidence type="ECO:0000256" key="4">
    <source>
        <dbReference type="ARBA" id="ARBA00022729"/>
    </source>
</evidence>
<feature type="domain" description="Lipase" evidence="8">
    <location>
        <begin position="543"/>
        <end position="822"/>
    </location>
</feature>
<gene>
    <name evidence="9" type="ORF">FF38_11007</name>
</gene>
<sequence length="1276" mass="140234">MNPLRNFCVAVLLMTAVLAVPSQQHVTMKVSGGVSGKLKPSQWLSSLELEQIPSVEDISLHSLETMAVEKGAKLLEKIFHLSQINHDLKPSFVPSPSSVSCYIVKPNGQKVSTTLDKLASVCKQQPNFGDEEVTIFITGLPATTETIKKANRKLVEAYLERYNMKRQQPQRYEMSGEKYERTSSEEDSSEWKKQEQRASGNLVIIDLGSKLNSLKRFVLLDVEETGAMIGSAIVELTEKCDVVDDTIHVVAQGIAAHVAGAAGNKYTRQTGRQLRRITALDPSKLFSKNPHSLTGLSRGDAEFVDAIHTNVYGMGTLQRVGDVDFYPNGPSHAVPGAQNIVEASMRATRYFAESVRPGNERNFPAVAANSLKDYKNNDGFGKRAYMGIDTDYDLEGDYILQVNANSPFETMNPLRTICLLMGIFALASANTSSSRGPMSWRSNRNSIKNSLKPTEWLSVSELESLPSMNEVTLKKLDEMSVQEGASLLSKMYHLSQAGQAIETSYVPKPSEIPAFLITPDNKKVSFKLSQLPKIAQEEKEFGNQEVTILITGLPEKSEHVKKAVRKLVQAYMQRYNGEAPQRSGVKYEDDSSEKRGPSSSEEDEWNSKSNKPSGSLVVIELGNVFDTMKKYATLDVEKTGAEIGDILVKCIEEADVPQEIIHVIGTNIAAHVAGAVGRQYTRQTGHQLRRITGLDPSKLYAQTDKALRGLARGDAEFVDAIHTSAYGMGTPTRCGDVDFYPNGPSEGVPGADSVVEASMRAVRYFAESVVPGNERNFPAVGATSLKQYKEQNGNGKRVYMGINTEFDVEGDFILQVNSKSPFGRSTPAQKQQNHRLHKPWKITVCLFIGIFAFSSANTSSGSGGPARWQGNSNSVKKSSTRPADWLTALELESLPSTTEVTLEKIESMSVQEGADMLNKMFYLSMASQALESNYVPKTSEIPAYLVTPDNKKIKFKLSELPKIAQDEKAFGNQEVTIFITGLPETTETVKKAIRNLVQAYMQRYNGEAPKRSSVKYEDDSSEKKGSSSSEEDEVNSNSNKPSGTLVVIELGNIFENMKQYVSLDVEKTGAEIGDVLVQLTDKADVPQEIIHVIGANVAAHVAGAVGRQYTRVTGHQLRRITGLDPTNLYTRSENALKGLARGDAEFVDVIHTSAYGMGTATRCGDVDFYPNGPSEGVPGAKNLIEASTRSIRYFAESVVPGNERNFPAVGATSLKQYKEQNGNGKRVYMGIYTDFDAEGDFILQVNSKSPFGRSTPAQKQHNHRVHKPWKMSSKDY</sequence>
<reference evidence="9 10" key="1">
    <citation type="journal article" date="2015" name="Nat. Commun.">
        <title>Lucilia cuprina genome unlocks parasitic fly biology to underpin future interventions.</title>
        <authorList>
            <person name="Anstead C.A."/>
            <person name="Korhonen P.K."/>
            <person name="Young N.D."/>
            <person name="Hall R.S."/>
            <person name="Jex A.R."/>
            <person name="Murali S.C."/>
            <person name="Hughes D.S."/>
            <person name="Lee S.F."/>
            <person name="Perry T."/>
            <person name="Stroehlein A.J."/>
            <person name="Ansell B.R."/>
            <person name="Breugelmans B."/>
            <person name="Hofmann A."/>
            <person name="Qu J."/>
            <person name="Dugan S."/>
            <person name="Lee S.L."/>
            <person name="Chao H."/>
            <person name="Dinh H."/>
            <person name="Han Y."/>
            <person name="Doddapaneni H.V."/>
            <person name="Worley K.C."/>
            <person name="Muzny D.M."/>
            <person name="Ioannidis P."/>
            <person name="Waterhouse R.M."/>
            <person name="Zdobnov E.M."/>
            <person name="James P.J."/>
            <person name="Bagnall N.H."/>
            <person name="Kotze A.C."/>
            <person name="Gibbs R.A."/>
            <person name="Richards S."/>
            <person name="Batterham P."/>
            <person name="Gasser R.B."/>
        </authorList>
    </citation>
    <scope>NUCLEOTIDE SEQUENCE [LARGE SCALE GENOMIC DNA]</scope>
    <source>
        <strain evidence="9 10">LS</strain>
        <tissue evidence="9">Full body</tissue>
    </source>
</reference>
<keyword evidence="3" id="KW-0964">Secreted</keyword>
<feature type="chain" id="PRO_5005535493" description="Lipase domain-containing protein" evidence="7">
    <location>
        <begin position="20"/>
        <end position="1276"/>
    </location>
</feature>
<feature type="compositionally biased region" description="Basic and acidic residues" evidence="6">
    <location>
        <begin position="585"/>
        <end position="596"/>
    </location>
</feature>
<dbReference type="GO" id="GO:0017171">
    <property type="term" value="F:serine hydrolase activity"/>
    <property type="evidence" value="ECO:0007669"/>
    <property type="project" value="TreeGrafter"/>
</dbReference>
<evidence type="ECO:0000256" key="7">
    <source>
        <dbReference type="SAM" id="SignalP"/>
    </source>
</evidence>
<feature type="domain" description="Lipase" evidence="8">
    <location>
        <begin position="136"/>
        <end position="408"/>
    </location>
</feature>
<evidence type="ECO:0000259" key="8">
    <source>
        <dbReference type="Pfam" id="PF00151"/>
    </source>
</evidence>
<evidence type="ECO:0000313" key="9">
    <source>
        <dbReference type="EMBL" id="KNC26112.1"/>
    </source>
</evidence>
<dbReference type="AlphaFoldDB" id="A0A0L0C1H3"/>
<keyword evidence="4 7" id="KW-0732">Signal</keyword>
<dbReference type="InterPro" id="IPR013818">
    <property type="entry name" value="Lipase"/>
</dbReference>
<comment type="subcellular location">
    <subcellularLocation>
        <location evidence="1">Secreted</location>
    </subcellularLocation>
</comment>
<dbReference type="GO" id="GO:0005615">
    <property type="term" value="C:extracellular space"/>
    <property type="evidence" value="ECO:0007669"/>
    <property type="project" value="TreeGrafter"/>
</dbReference>
<dbReference type="PANTHER" id="PTHR11610:SF149">
    <property type="entry name" value="FI01450P-RELATED"/>
    <property type="match status" value="1"/>
</dbReference>
<comment type="caution">
    <text evidence="9">The sequence shown here is derived from an EMBL/GenBank/DDBJ whole genome shotgun (WGS) entry which is preliminary data.</text>
</comment>
<evidence type="ECO:0000256" key="2">
    <source>
        <dbReference type="ARBA" id="ARBA00010701"/>
    </source>
</evidence>
<dbReference type="GO" id="GO:0016298">
    <property type="term" value="F:lipase activity"/>
    <property type="evidence" value="ECO:0007669"/>
    <property type="project" value="InterPro"/>
</dbReference>
<protein>
    <recommendedName>
        <fullName evidence="8">Lipase domain-containing protein</fullName>
    </recommendedName>
</protein>
<dbReference type="Pfam" id="PF00151">
    <property type="entry name" value="Lipase"/>
    <property type="match status" value="3"/>
</dbReference>
<feature type="region of interest" description="Disordered" evidence="6">
    <location>
        <begin position="579"/>
        <end position="611"/>
    </location>
</feature>
<feature type="region of interest" description="Disordered" evidence="6">
    <location>
        <begin position="1249"/>
        <end position="1276"/>
    </location>
</feature>
<feature type="region of interest" description="Disordered" evidence="6">
    <location>
        <begin position="169"/>
        <end position="194"/>
    </location>
</feature>
<dbReference type="InterPro" id="IPR000734">
    <property type="entry name" value="TAG_lipase"/>
</dbReference>
<accession>A0A0L0C1H3</accession>
<dbReference type="GO" id="GO:0016042">
    <property type="term" value="P:lipid catabolic process"/>
    <property type="evidence" value="ECO:0007669"/>
    <property type="project" value="TreeGrafter"/>
</dbReference>
<dbReference type="PANTHER" id="PTHR11610">
    <property type="entry name" value="LIPASE"/>
    <property type="match status" value="1"/>
</dbReference>
<proteinExistence type="inferred from homology"/>
<dbReference type="InterPro" id="IPR029058">
    <property type="entry name" value="AB_hydrolase_fold"/>
</dbReference>
<feature type="region of interest" description="Disordered" evidence="6">
    <location>
        <begin position="1008"/>
        <end position="1041"/>
    </location>
</feature>
<dbReference type="OrthoDB" id="6770740at2759"/>
<dbReference type="Gene3D" id="3.40.50.1820">
    <property type="entry name" value="alpha/beta hydrolase"/>
    <property type="match status" value="3"/>
</dbReference>
<evidence type="ECO:0000313" key="10">
    <source>
        <dbReference type="Proteomes" id="UP000037069"/>
    </source>
</evidence>
<comment type="similarity">
    <text evidence="2 5">Belongs to the AB hydrolase superfamily. Lipase family.</text>
</comment>
<evidence type="ECO:0000256" key="6">
    <source>
        <dbReference type="SAM" id="MobiDB-lite"/>
    </source>
</evidence>
<evidence type="ECO:0000256" key="1">
    <source>
        <dbReference type="ARBA" id="ARBA00004613"/>
    </source>
</evidence>